<sequence>MLSDKGKYVSRNELAEELRIKPSTVSYYLSLIERVLGDMGCREVLRTKRIERTKYWLVDENMGGLIREREDDFSGL</sequence>
<reference evidence="1" key="1">
    <citation type="submission" date="2020-06" db="EMBL/GenBank/DDBJ databases">
        <title>Unique genomic features of the anaerobic methanotrophic archaea.</title>
        <authorList>
            <person name="Chadwick G.L."/>
            <person name="Skennerton C.T."/>
            <person name="Laso-Perez R."/>
            <person name="Leu A.O."/>
            <person name="Speth D.R."/>
            <person name="Yu H."/>
            <person name="Morgan-Lang C."/>
            <person name="Hatzenpichler R."/>
            <person name="Goudeau D."/>
            <person name="Malmstrom R."/>
            <person name="Brazelton W.J."/>
            <person name="Woyke T."/>
            <person name="Hallam S.J."/>
            <person name="Tyson G.W."/>
            <person name="Wegener G."/>
            <person name="Boetius A."/>
            <person name="Orphan V."/>
        </authorList>
    </citation>
    <scope>NUCLEOTIDE SEQUENCE</scope>
</reference>
<name>A0A7G9YHF8_9EURY</name>
<accession>A0A7G9YHF8</accession>
<evidence type="ECO:0000313" key="1">
    <source>
        <dbReference type="EMBL" id="QNO47442.1"/>
    </source>
</evidence>
<dbReference type="AlphaFoldDB" id="A0A7G9YHF8"/>
<organism evidence="1">
    <name type="scientific">Candidatus Methanogaster sp. ANME-2c ERB4</name>
    <dbReference type="NCBI Taxonomy" id="2759911"/>
    <lineage>
        <taxon>Archaea</taxon>
        <taxon>Methanobacteriati</taxon>
        <taxon>Methanobacteriota</taxon>
        <taxon>Stenosarchaea group</taxon>
        <taxon>Methanomicrobia</taxon>
        <taxon>Methanosarcinales</taxon>
        <taxon>ANME-2 cluster</taxon>
        <taxon>Candidatus Methanogasteraceae</taxon>
        <taxon>Candidatus Methanogaster</taxon>
    </lineage>
</organism>
<gene>
    <name evidence="1" type="ORF">IILFPGFB_00014</name>
</gene>
<protein>
    <submittedName>
        <fullName evidence="1">Uncharacterized protein</fullName>
    </submittedName>
</protein>
<proteinExistence type="predicted"/>
<dbReference type="EMBL" id="MT631263">
    <property type="protein sequence ID" value="QNO47442.1"/>
    <property type="molecule type" value="Genomic_DNA"/>
</dbReference>